<accession>A0A382RMI8</accession>
<sequence>MFAKYWIPFVDGVISYPGNYNQYEKDGLNENQFVKINWGFNPNTMTYNGKNTTD</sequence>
<feature type="non-terminal residue" evidence="1">
    <location>
        <position position="54"/>
    </location>
</feature>
<proteinExistence type="predicted"/>
<protein>
    <submittedName>
        <fullName evidence="1">Uncharacterized protein</fullName>
    </submittedName>
</protein>
<evidence type="ECO:0000313" key="1">
    <source>
        <dbReference type="EMBL" id="SVC98307.1"/>
    </source>
</evidence>
<reference evidence="1" key="1">
    <citation type="submission" date="2018-05" db="EMBL/GenBank/DDBJ databases">
        <authorList>
            <person name="Lanie J.A."/>
            <person name="Ng W.-L."/>
            <person name="Kazmierczak K.M."/>
            <person name="Andrzejewski T.M."/>
            <person name="Davidsen T.M."/>
            <person name="Wayne K.J."/>
            <person name="Tettelin H."/>
            <person name="Glass J.I."/>
            <person name="Rusch D."/>
            <person name="Podicherti R."/>
            <person name="Tsui H.-C.T."/>
            <person name="Winkler M.E."/>
        </authorList>
    </citation>
    <scope>NUCLEOTIDE SEQUENCE</scope>
</reference>
<dbReference type="EMBL" id="UINC01122476">
    <property type="protein sequence ID" value="SVC98307.1"/>
    <property type="molecule type" value="Genomic_DNA"/>
</dbReference>
<gene>
    <name evidence="1" type="ORF">METZ01_LOCUS351161</name>
</gene>
<name>A0A382RMI8_9ZZZZ</name>
<organism evidence="1">
    <name type="scientific">marine metagenome</name>
    <dbReference type="NCBI Taxonomy" id="408172"/>
    <lineage>
        <taxon>unclassified sequences</taxon>
        <taxon>metagenomes</taxon>
        <taxon>ecological metagenomes</taxon>
    </lineage>
</organism>
<dbReference type="AlphaFoldDB" id="A0A382RMI8"/>